<dbReference type="CDD" id="cd06526">
    <property type="entry name" value="metazoan_ACD"/>
    <property type="match status" value="2"/>
</dbReference>
<reference evidence="6" key="1">
    <citation type="submission" date="2014-12" db="EMBL/GenBank/DDBJ databases">
        <title>Insight into the proteome of Arion vulgaris.</title>
        <authorList>
            <person name="Aradska J."/>
            <person name="Bulat T."/>
            <person name="Smidak R."/>
            <person name="Sarate P."/>
            <person name="Gangsoo J."/>
            <person name="Sialana F."/>
            <person name="Bilban M."/>
            <person name="Lubec G."/>
        </authorList>
    </citation>
    <scope>NUCLEOTIDE SEQUENCE</scope>
    <source>
        <tissue evidence="6">Skin</tissue>
    </source>
</reference>
<dbReference type="PRINTS" id="PR00299">
    <property type="entry name" value="ACRYSTALLIN"/>
</dbReference>
<feature type="region of interest" description="Disordered" evidence="3">
    <location>
        <begin position="296"/>
        <end position="319"/>
    </location>
</feature>
<dbReference type="EMBL" id="HACG01047402">
    <property type="protein sequence ID" value="CEK94267.1"/>
    <property type="molecule type" value="Transcribed_RNA"/>
</dbReference>
<evidence type="ECO:0000313" key="5">
    <source>
        <dbReference type="EMBL" id="CEK94266.1"/>
    </source>
</evidence>
<feature type="region of interest" description="Disordered" evidence="3">
    <location>
        <begin position="189"/>
        <end position="241"/>
    </location>
</feature>
<dbReference type="Gene3D" id="2.60.40.790">
    <property type="match status" value="2"/>
</dbReference>
<dbReference type="EMBL" id="HACG01047401">
    <property type="protein sequence ID" value="CEK94266.1"/>
    <property type="molecule type" value="Transcribed_RNA"/>
</dbReference>
<dbReference type="GO" id="GO:0005634">
    <property type="term" value="C:nucleus"/>
    <property type="evidence" value="ECO:0007669"/>
    <property type="project" value="TreeGrafter"/>
</dbReference>
<feature type="domain" description="SHSP" evidence="4">
    <location>
        <begin position="89"/>
        <end position="198"/>
    </location>
</feature>
<dbReference type="GO" id="GO:0042026">
    <property type="term" value="P:protein refolding"/>
    <property type="evidence" value="ECO:0007669"/>
    <property type="project" value="TreeGrafter"/>
</dbReference>
<dbReference type="GO" id="GO:0005737">
    <property type="term" value="C:cytoplasm"/>
    <property type="evidence" value="ECO:0007669"/>
    <property type="project" value="TreeGrafter"/>
</dbReference>
<dbReference type="InterPro" id="IPR002068">
    <property type="entry name" value="A-crystallin/Hsp20_dom"/>
</dbReference>
<evidence type="ECO:0000313" key="6">
    <source>
        <dbReference type="EMBL" id="CEK94267.1"/>
    </source>
</evidence>
<protein>
    <recommendedName>
        <fullName evidence="4">SHSP domain-containing protein</fullName>
    </recommendedName>
</protein>
<feature type="compositionally biased region" description="Low complexity" evidence="3">
    <location>
        <begin position="204"/>
        <end position="215"/>
    </location>
</feature>
<dbReference type="GO" id="GO:0051082">
    <property type="term" value="F:unfolded protein binding"/>
    <property type="evidence" value="ECO:0007669"/>
    <property type="project" value="TreeGrafter"/>
</dbReference>
<evidence type="ECO:0000259" key="4">
    <source>
        <dbReference type="PROSITE" id="PS01031"/>
    </source>
</evidence>
<dbReference type="Pfam" id="PF00011">
    <property type="entry name" value="HSP20"/>
    <property type="match status" value="2"/>
</dbReference>
<organism evidence="6">
    <name type="scientific">Arion vulgaris</name>
    <dbReference type="NCBI Taxonomy" id="1028688"/>
    <lineage>
        <taxon>Eukaryota</taxon>
        <taxon>Metazoa</taxon>
        <taxon>Spiralia</taxon>
        <taxon>Lophotrochozoa</taxon>
        <taxon>Mollusca</taxon>
        <taxon>Gastropoda</taxon>
        <taxon>Heterobranchia</taxon>
        <taxon>Euthyneura</taxon>
        <taxon>Panpulmonata</taxon>
        <taxon>Eupulmonata</taxon>
        <taxon>Stylommatophora</taxon>
        <taxon>Helicina</taxon>
        <taxon>Arionoidea</taxon>
        <taxon>Arionidae</taxon>
        <taxon>Arion</taxon>
    </lineage>
</organism>
<evidence type="ECO:0000256" key="1">
    <source>
        <dbReference type="PROSITE-ProRule" id="PRU00285"/>
    </source>
</evidence>
<feature type="domain" description="SHSP" evidence="4">
    <location>
        <begin position="341"/>
        <end position="436"/>
    </location>
</feature>
<proteinExistence type="inferred from homology"/>
<dbReference type="PANTHER" id="PTHR45640">
    <property type="entry name" value="HEAT SHOCK PROTEIN HSP-12.2-RELATED"/>
    <property type="match status" value="1"/>
</dbReference>
<accession>A0A0B7BMX2</accession>
<name>A0A0B7BMX2_9EUPU</name>
<sequence length="436" mass="49010">MSTRIPINKDSYNFEDRQKRIWEDMERDMEKRRRDPMSSWTQSGREWEDEIDKMRSDFFHLRPENSQFAKLDGTGTLPRLSSHISGRPTETNDGKAVIEKDENGQPVFKVRFNMKDYQPEEVNVKMDSMKIMVSARHEMKGDGSTVSREYNREVNIPREVDPLALQCILNPDGCLVVHAPLPAPSYNAVKDSSSASHSPGILKSTSSYQTTSTVSPKPQSASVSSFPPTFPQQQQQQQQQVRTHVINTQQAPLSSGKPTTTFNQSKFIQDEMLGHPDHVVPTFKPQHDVSKLNMQESAPSRSLGQILHSTTSSNSHNSTFPKPPPFSILSSAFPSGPIFPESSTQAQLSVPAVTSHDGKFQLTMPIEDYRPEELTVKTQDKKVIISARREVSSGNRAQTMEMSREHSLPDNVDPLTVKAFFTDTNNLIVEAPFIHS</sequence>
<evidence type="ECO:0000256" key="3">
    <source>
        <dbReference type="SAM" id="MobiDB-lite"/>
    </source>
</evidence>
<dbReference type="AlphaFoldDB" id="A0A0B7BMX2"/>
<dbReference type="SUPFAM" id="SSF49764">
    <property type="entry name" value="HSP20-like chaperones"/>
    <property type="match status" value="2"/>
</dbReference>
<feature type="compositionally biased region" description="Low complexity" evidence="3">
    <location>
        <begin position="308"/>
        <end position="319"/>
    </location>
</feature>
<dbReference type="GO" id="GO:0009408">
    <property type="term" value="P:response to heat"/>
    <property type="evidence" value="ECO:0007669"/>
    <property type="project" value="TreeGrafter"/>
</dbReference>
<feature type="region of interest" description="Disordered" evidence="3">
    <location>
        <begin position="69"/>
        <end position="94"/>
    </location>
</feature>
<comment type="similarity">
    <text evidence="1 2">Belongs to the small heat shock protein (HSP20) family.</text>
</comment>
<dbReference type="InterPro" id="IPR008978">
    <property type="entry name" value="HSP20-like_chaperone"/>
</dbReference>
<feature type="compositionally biased region" description="Polar residues" evidence="3">
    <location>
        <begin position="216"/>
        <end position="227"/>
    </location>
</feature>
<dbReference type="InterPro" id="IPR001436">
    <property type="entry name" value="Alpha-crystallin/sHSP_animal"/>
</dbReference>
<gene>
    <name evidence="6" type="primary">ORF199943</name>
    <name evidence="5" type="synonym">ORF199937</name>
</gene>
<evidence type="ECO:0000256" key="2">
    <source>
        <dbReference type="RuleBase" id="RU003616"/>
    </source>
</evidence>
<dbReference type="PANTHER" id="PTHR45640:SF26">
    <property type="entry name" value="RE23625P"/>
    <property type="match status" value="1"/>
</dbReference>
<dbReference type="PROSITE" id="PS01031">
    <property type="entry name" value="SHSP"/>
    <property type="match status" value="2"/>
</dbReference>